<protein>
    <submittedName>
        <fullName evidence="1">Uncharacterized protein</fullName>
    </submittedName>
</protein>
<gene>
    <name evidence="1" type="ORF">FPQ14_11590</name>
</gene>
<reference evidence="1 2" key="1">
    <citation type="submission" date="2019-07" db="EMBL/GenBank/DDBJ databases">
        <title>Gilliamella genomes.</title>
        <authorList>
            <person name="Zheng H."/>
        </authorList>
    </citation>
    <scope>NUCLEOTIDE SEQUENCE [LARGE SCALE GENOMIC DNA]</scope>
    <source>
        <strain evidence="1 2">W8131</strain>
    </source>
</reference>
<dbReference type="AlphaFoldDB" id="A0A556RGG0"/>
<name>A0A556RGG0_9GAMM</name>
<dbReference type="RefSeq" id="WP_144190360.1">
    <property type="nucleotide sequence ID" value="NZ_VMHL01000006.1"/>
</dbReference>
<sequence length="70" mass="8304">MLTIKLDSQAFNRKDQIIRHLEDEIRDLALYIDYEVVPADYTSVDYPQDEYFAMKVYSVLVRLIDELVGF</sequence>
<dbReference type="Proteomes" id="UP000319138">
    <property type="component" value="Unassembled WGS sequence"/>
</dbReference>
<organism evidence="1 2">
    <name type="scientific">Gilliamella apicola</name>
    <dbReference type="NCBI Taxonomy" id="1196095"/>
    <lineage>
        <taxon>Bacteria</taxon>
        <taxon>Pseudomonadati</taxon>
        <taxon>Pseudomonadota</taxon>
        <taxon>Gammaproteobacteria</taxon>
        <taxon>Orbales</taxon>
        <taxon>Orbaceae</taxon>
        <taxon>Gilliamella</taxon>
    </lineage>
</organism>
<accession>A0A556RGG0</accession>
<proteinExistence type="predicted"/>
<dbReference type="EMBL" id="VMHL01000006">
    <property type="protein sequence ID" value="TSJ87978.1"/>
    <property type="molecule type" value="Genomic_DNA"/>
</dbReference>
<evidence type="ECO:0000313" key="1">
    <source>
        <dbReference type="EMBL" id="TSJ87978.1"/>
    </source>
</evidence>
<evidence type="ECO:0000313" key="2">
    <source>
        <dbReference type="Proteomes" id="UP000319138"/>
    </source>
</evidence>
<comment type="caution">
    <text evidence="1">The sequence shown here is derived from an EMBL/GenBank/DDBJ whole genome shotgun (WGS) entry which is preliminary data.</text>
</comment>